<evidence type="ECO:0000256" key="1">
    <source>
        <dbReference type="SAM" id="MobiDB-lite"/>
    </source>
</evidence>
<sequence>MPKAMPSAQMSRQKANGEPTGPADLLRLSVIAYTPSVSMAVPMNSV</sequence>
<organism evidence="2 3">
    <name type="scientific">Phytophthora fragariae</name>
    <dbReference type="NCBI Taxonomy" id="53985"/>
    <lineage>
        <taxon>Eukaryota</taxon>
        <taxon>Sar</taxon>
        <taxon>Stramenopiles</taxon>
        <taxon>Oomycota</taxon>
        <taxon>Peronosporomycetes</taxon>
        <taxon>Peronosporales</taxon>
        <taxon>Peronosporaceae</taxon>
        <taxon>Phytophthora</taxon>
    </lineage>
</organism>
<dbReference type="EMBL" id="QXGE01010971">
    <property type="protein sequence ID" value="KAE9259281.1"/>
    <property type="molecule type" value="Genomic_DNA"/>
</dbReference>
<proteinExistence type="predicted"/>
<reference evidence="2 3" key="1">
    <citation type="submission" date="2018-08" db="EMBL/GenBank/DDBJ databases">
        <title>Genomic investigation of the strawberry pathogen Phytophthora fragariae indicates pathogenicity is determined by transcriptional variation in three key races.</title>
        <authorList>
            <person name="Adams T.M."/>
            <person name="Armitage A.D."/>
            <person name="Sobczyk M.K."/>
            <person name="Bates H.J."/>
            <person name="Dunwell J.M."/>
            <person name="Nellist C.F."/>
            <person name="Harrison R.J."/>
        </authorList>
    </citation>
    <scope>NUCLEOTIDE SEQUENCE [LARGE SCALE GENOMIC DNA]</scope>
    <source>
        <strain evidence="2 3">A4</strain>
    </source>
</reference>
<comment type="caution">
    <text evidence="2">The sequence shown here is derived from an EMBL/GenBank/DDBJ whole genome shotgun (WGS) entry which is preliminary data.</text>
</comment>
<name>A0A6A4APN2_9STRA</name>
<feature type="region of interest" description="Disordered" evidence="1">
    <location>
        <begin position="1"/>
        <end position="23"/>
    </location>
</feature>
<protein>
    <submittedName>
        <fullName evidence="2">Uncharacterized protein</fullName>
    </submittedName>
</protein>
<gene>
    <name evidence="2" type="ORF">PF001_g33087</name>
</gene>
<evidence type="ECO:0000313" key="3">
    <source>
        <dbReference type="Proteomes" id="UP000437068"/>
    </source>
</evidence>
<dbReference type="AlphaFoldDB" id="A0A6A4APN2"/>
<dbReference type="Proteomes" id="UP000437068">
    <property type="component" value="Unassembled WGS sequence"/>
</dbReference>
<accession>A0A6A4APN2</accession>
<evidence type="ECO:0000313" key="2">
    <source>
        <dbReference type="EMBL" id="KAE9259281.1"/>
    </source>
</evidence>